<reference evidence="1 2" key="1">
    <citation type="submission" date="2020-08" db="EMBL/GenBank/DDBJ databases">
        <title>Genomic Encyclopedia of Type Strains, Phase IV (KMG-IV): sequencing the most valuable type-strain genomes for metagenomic binning, comparative biology and taxonomic classification.</title>
        <authorList>
            <person name="Goeker M."/>
        </authorList>
    </citation>
    <scope>NUCLEOTIDE SEQUENCE [LARGE SCALE GENOMIC DNA]</scope>
    <source>
        <strain evidence="1 2">DSM 22071</strain>
    </source>
</reference>
<evidence type="ECO:0000313" key="2">
    <source>
        <dbReference type="Proteomes" id="UP000528322"/>
    </source>
</evidence>
<dbReference type="InterPro" id="IPR014942">
    <property type="entry name" value="AbiEii"/>
</dbReference>
<dbReference type="EMBL" id="JACHID010000018">
    <property type="protein sequence ID" value="MBB5022855.1"/>
    <property type="molecule type" value="Genomic_DNA"/>
</dbReference>
<protein>
    <submittedName>
        <fullName evidence="1">Putative nucleotidyltransferase component of viral defense system</fullName>
    </submittedName>
</protein>
<gene>
    <name evidence="1" type="ORF">HNR37_002202</name>
</gene>
<keyword evidence="1" id="KW-0808">Transferase</keyword>
<organism evidence="1 2">
    <name type="scientific">Desulfurispira natronophila</name>
    <dbReference type="NCBI Taxonomy" id="682562"/>
    <lineage>
        <taxon>Bacteria</taxon>
        <taxon>Pseudomonadati</taxon>
        <taxon>Chrysiogenota</taxon>
        <taxon>Chrysiogenia</taxon>
        <taxon>Chrysiogenales</taxon>
        <taxon>Chrysiogenaceae</taxon>
        <taxon>Desulfurispira</taxon>
    </lineage>
</organism>
<evidence type="ECO:0000313" key="1">
    <source>
        <dbReference type="EMBL" id="MBB5022855.1"/>
    </source>
</evidence>
<proteinExistence type="predicted"/>
<dbReference type="GO" id="GO:0016740">
    <property type="term" value="F:transferase activity"/>
    <property type="evidence" value="ECO:0007669"/>
    <property type="project" value="UniProtKB-KW"/>
</dbReference>
<dbReference type="AlphaFoldDB" id="A0A7W7Y677"/>
<sequence>MQQLQSLSAALTEGIHAKYGLQVQVEEPRHEKSNVSTWKVRITTRPAQQHMPAQRIHLDICAVPSYDIRPMVLRNYYGVEMGTSGLILQVQSREEILADKIVALALRPNPMKNRDLWDIGWLIQQGITLPAELLPLKICDHHCEPERFTDLLNQRMDVLKNNPQTRQDFTKEMRRFLPTRVVKQTIAQEDFWQYLVSTITEQGFIALKAFENTPGQSFSM</sequence>
<comment type="caution">
    <text evidence="1">The sequence shown here is derived from an EMBL/GenBank/DDBJ whole genome shotgun (WGS) entry which is preliminary data.</text>
</comment>
<keyword evidence="2" id="KW-1185">Reference proteome</keyword>
<name>A0A7W7Y677_9BACT</name>
<dbReference type="Proteomes" id="UP000528322">
    <property type="component" value="Unassembled WGS sequence"/>
</dbReference>
<accession>A0A7W7Y677</accession>
<dbReference type="Pfam" id="PF08843">
    <property type="entry name" value="AbiEii"/>
    <property type="match status" value="1"/>
</dbReference>